<evidence type="ECO:0000256" key="1">
    <source>
        <dbReference type="SAM" id="MobiDB-lite"/>
    </source>
</evidence>
<feature type="compositionally biased region" description="Low complexity" evidence="1">
    <location>
        <begin position="153"/>
        <end position="164"/>
    </location>
</feature>
<dbReference type="EMBL" id="JAPCID010000005">
    <property type="protein sequence ID" value="MDA0136668.1"/>
    <property type="molecule type" value="Genomic_DNA"/>
</dbReference>
<organism evidence="3 4">
    <name type="scientific">Solirubrobacter deserti</name>
    <dbReference type="NCBI Taxonomy" id="2282478"/>
    <lineage>
        <taxon>Bacteria</taxon>
        <taxon>Bacillati</taxon>
        <taxon>Actinomycetota</taxon>
        <taxon>Thermoleophilia</taxon>
        <taxon>Solirubrobacterales</taxon>
        <taxon>Solirubrobacteraceae</taxon>
        <taxon>Solirubrobacter</taxon>
    </lineage>
</organism>
<evidence type="ECO:0000256" key="2">
    <source>
        <dbReference type="SAM" id="SignalP"/>
    </source>
</evidence>
<feature type="region of interest" description="Disordered" evidence="1">
    <location>
        <begin position="152"/>
        <end position="229"/>
    </location>
</feature>
<feature type="chain" id="PRO_5046117760" evidence="2">
    <location>
        <begin position="23"/>
        <end position="229"/>
    </location>
</feature>
<dbReference type="Proteomes" id="UP001147700">
    <property type="component" value="Unassembled WGS sequence"/>
</dbReference>
<comment type="caution">
    <text evidence="3">The sequence shown here is derived from an EMBL/GenBank/DDBJ whole genome shotgun (WGS) entry which is preliminary data.</text>
</comment>
<dbReference type="RefSeq" id="WP_202952273.1">
    <property type="nucleotide sequence ID" value="NZ_JAPCID010000005.1"/>
</dbReference>
<feature type="compositionally biased region" description="Basic and acidic residues" evidence="1">
    <location>
        <begin position="189"/>
        <end position="229"/>
    </location>
</feature>
<sequence>MKTTIALLAAGSLLVAPGAALAKPKAKVYKGTFTYVGADGDYVTGNFGKVHLVDGKRNDKLSVHVRRLAPRTTYVYRLQSAPSACAADAPGGVDVSGWTYRKLKTSRSGTGNAAARSRTFTVDRTKRYFVGVFRAEADGSAGELILCARLNTPKAKPGKQGKPGKPSPSKPVAPAGAPSEPEAPPADTPRGKSEDAPHGKSDEAPRGNARGHDKDKSGKPDKERGKPSR</sequence>
<keyword evidence="2" id="KW-0732">Signal</keyword>
<keyword evidence="4" id="KW-1185">Reference proteome</keyword>
<gene>
    <name evidence="3" type="ORF">OJ962_04105</name>
</gene>
<accession>A0ABT4RDQ5</accession>
<evidence type="ECO:0000313" key="3">
    <source>
        <dbReference type="EMBL" id="MDA0136668.1"/>
    </source>
</evidence>
<proteinExistence type="predicted"/>
<feature type="signal peptide" evidence="2">
    <location>
        <begin position="1"/>
        <end position="22"/>
    </location>
</feature>
<name>A0ABT4RDQ5_9ACTN</name>
<reference evidence="3" key="1">
    <citation type="submission" date="2022-10" db="EMBL/GenBank/DDBJ databases">
        <title>The WGS of Solirubrobacter sp. CPCC 204708.</title>
        <authorList>
            <person name="Jiang Z."/>
        </authorList>
    </citation>
    <scope>NUCLEOTIDE SEQUENCE</scope>
    <source>
        <strain evidence="3">CPCC 204708</strain>
    </source>
</reference>
<protein>
    <submittedName>
        <fullName evidence="3">Uncharacterized protein</fullName>
    </submittedName>
</protein>
<evidence type="ECO:0000313" key="4">
    <source>
        <dbReference type="Proteomes" id="UP001147700"/>
    </source>
</evidence>